<dbReference type="InterPro" id="IPR003507">
    <property type="entry name" value="S66_fam"/>
</dbReference>
<dbReference type="PIRSF" id="PIRSF028757">
    <property type="entry name" value="LD-carboxypeptidase"/>
    <property type="match status" value="1"/>
</dbReference>
<dbReference type="InterPro" id="IPR029062">
    <property type="entry name" value="Class_I_gatase-like"/>
</dbReference>
<evidence type="ECO:0000256" key="6">
    <source>
        <dbReference type="PIRSR" id="PIRSR028757-1"/>
    </source>
</evidence>
<dbReference type="InterPro" id="IPR040449">
    <property type="entry name" value="Peptidase_S66_N"/>
</dbReference>
<accession>A0A521AP63</accession>
<dbReference type="Pfam" id="PF17676">
    <property type="entry name" value="Peptidase_S66C"/>
    <property type="match status" value="1"/>
</dbReference>
<dbReference type="Proteomes" id="UP000317557">
    <property type="component" value="Unassembled WGS sequence"/>
</dbReference>
<dbReference type="CDD" id="cd07025">
    <property type="entry name" value="Peptidase_S66"/>
    <property type="match status" value="1"/>
</dbReference>
<protein>
    <submittedName>
        <fullName evidence="9">Muramoyltetrapeptide carboxypeptidase</fullName>
    </submittedName>
</protein>
<dbReference type="Gene3D" id="3.50.30.60">
    <property type="entry name" value="LD-carboxypeptidase A C-terminal domain-like"/>
    <property type="match status" value="1"/>
</dbReference>
<dbReference type="InterPro" id="IPR040921">
    <property type="entry name" value="Peptidase_S66C"/>
</dbReference>
<dbReference type="Gene3D" id="3.40.50.10740">
    <property type="entry name" value="Class I glutamine amidotransferase-like"/>
    <property type="match status" value="1"/>
</dbReference>
<evidence type="ECO:0000259" key="8">
    <source>
        <dbReference type="Pfam" id="PF17676"/>
    </source>
</evidence>
<keyword evidence="5" id="KW-0720">Serine protease</keyword>
<dbReference type="AlphaFoldDB" id="A0A521AP63"/>
<evidence type="ECO:0000313" key="9">
    <source>
        <dbReference type="EMBL" id="SMO36619.1"/>
    </source>
</evidence>
<feature type="active site" description="Charge relay system" evidence="6">
    <location>
        <position position="312"/>
    </location>
</feature>
<dbReference type="InterPro" id="IPR027461">
    <property type="entry name" value="Carboxypeptidase_A_C_sf"/>
</dbReference>
<feature type="active site" description="Charge relay system" evidence="6">
    <location>
        <position position="244"/>
    </location>
</feature>
<dbReference type="PANTHER" id="PTHR30237:SF2">
    <property type="entry name" value="MUREIN TETRAPEPTIDE CARBOXYPEPTIDASE"/>
    <property type="match status" value="1"/>
</dbReference>
<dbReference type="PANTHER" id="PTHR30237">
    <property type="entry name" value="MURAMOYLTETRAPEPTIDE CARBOXYPEPTIDASE"/>
    <property type="match status" value="1"/>
</dbReference>
<dbReference type="Pfam" id="PF02016">
    <property type="entry name" value="Peptidase_S66"/>
    <property type="match status" value="1"/>
</dbReference>
<evidence type="ECO:0000256" key="4">
    <source>
        <dbReference type="ARBA" id="ARBA00022801"/>
    </source>
</evidence>
<evidence type="ECO:0000259" key="7">
    <source>
        <dbReference type="Pfam" id="PF02016"/>
    </source>
</evidence>
<proteinExistence type="inferred from homology"/>
<evidence type="ECO:0000256" key="3">
    <source>
        <dbReference type="ARBA" id="ARBA00022670"/>
    </source>
</evidence>
<dbReference type="GO" id="GO:0008236">
    <property type="term" value="F:serine-type peptidase activity"/>
    <property type="evidence" value="ECO:0007669"/>
    <property type="project" value="UniProtKB-KW"/>
</dbReference>
<dbReference type="SUPFAM" id="SSF52317">
    <property type="entry name" value="Class I glutamine amidotransferase-like"/>
    <property type="match status" value="1"/>
</dbReference>
<dbReference type="GO" id="GO:0004180">
    <property type="term" value="F:carboxypeptidase activity"/>
    <property type="evidence" value="ECO:0007669"/>
    <property type="project" value="UniProtKB-KW"/>
</dbReference>
<keyword evidence="4" id="KW-0378">Hydrolase</keyword>
<evidence type="ECO:0000256" key="1">
    <source>
        <dbReference type="ARBA" id="ARBA00010233"/>
    </source>
</evidence>
<gene>
    <name evidence="9" type="ORF">SAMN06265219_101291</name>
</gene>
<feature type="active site" description="Nucleophile" evidence="6">
    <location>
        <position position="148"/>
    </location>
</feature>
<dbReference type="EMBL" id="FXTP01000001">
    <property type="protein sequence ID" value="SMO36619.1"/>
    <property type="molecule type" value="Genomic_DNA"/>
</dbReference>
<evidence type="ECO:0000256" key="5">
    <source>
        <dbReference type="ARBA" id="ARBA00022825"/>
    </source>
</evidence>
<keyword evidence="10" id="KW-1185">Reference proteome</keyword>
<dbReference type="GO" id="GO:0006508">
    <property type="term" value="P:proteolysis"/>
    <property type="evidence" value="ECO:0007669"/>
    <property type="project" value="UniProtKB-KW"/>
</dbReference>
<evidence type="ECO:0000256" key="2">
    <source>
        <dbReference type="ARBA" id="ARBA00022645"/>
    </source>
</evidence>
<feature type="domain" description="LD-carboxypeptidase C-terminal" evidence="8">
    <location>
        <begin position="213"/>
        <end position="327"/>
    </location>
</feature>
<feature type="domain" description="LD-carboxypeptidase N-terminal" evidence="7">
    <location>
        <begin position="52"/>
        <end position="168"/>
    </location>
</feature>
<dbReference type="OrthoDB" id="9807329at2"/>
<name>A0A521AP63_9BACT</name>
<dbReference type="RefSeq" id="WP_142452803.1">
    <property type="nucleotide sequence ID" value="NZ_FXTP01000001.1"/>
</dbReference>
<evidence type="ECO:0000313" key="10">
    <source>
        <dbReference type="Proteomes" id="UP000317557"/>
    </source>
</evidence>
<comment type="similarity">
    <text evidence="1">Belongs to the peptidase S66 family.</text>
</comment>
<keyword evidence="2 9" id="KW-0121">Carboxypeptidase</keyword>
<sequence>MSKTRKQFLQQSLLALLSGAGMFRGTQLLADKGYSSSQKIKPKALQAGDTLGLVAPASPIYQSSVFQEMLINLEELGFSLKLGESVQKQRGYLAGPDEARARDLMDMFEDDEVDGIMCIRGGWGSNRILPLLDFEIIKMHPKVFCGFSDITSLHMALYEKSDLITFHGPVGKSVWTPTTTKAFQQVIFKGESPEFCLPKEEKDAFTITPGVASGKLFGGNLSVLTSMMGSDYLPTFKGAILFLEDIGESVYRIDRMMTQLKLNGILYEISGFVFGKCTDCSAGTNSLSMQEMLNDHLKPLKIPAFYGALISHEDDNITLPVGIRAEIDAGKKSIRLLEPAVV</sequence>
<reference evidence="9 10" key="1">
    <citation type="submission" date="2017-05" db="EMBL/GenBank/DDBJ databases">
        <authorList>
            <person name="Varghese N."/>
            <person name="Submissions S."/>
        </authorList>
    </citation>
    <scope>NUCLEOTIDE SEQUENCE [LARGE SCALE GENOMIC DNA]</scope>
    <source>
        <strain evidence="9 10">DSM 21985</strain>
    </source>
</reference>
<dbReference type="InterPro" id="IPR027478">
    <property type="entry name" value="LdcA_N"/>
</dbReference>
<dbReference type="SUPFAM" id="SSF141986">
    <property type="entry name" value="LD-carboxypeptidase A C-terminal domain-like"/>
    <property type="match status" value="1"/>
</dbReference>
<keyword evidence="3" id="KW-0645">Protease</keyword>
<organism evidence="9 10">
    <name type="scientific">Gracilimonas mengyeensis</name>
    <dbReference type="NCBI Taxonomy" id="1302730"/>
    <lineage>
        <taxon>Bacteria</taxon>
        <taxon>Pseudomonadati</taxon>
        <taxon>Balneolota</taxon>
        <taxon>Balneolia</taxon>
        <taxon>Balneolales</taxon>
        <taxon>Balneolaceae</taxon>
        <taxon>Gracilimonas</taxon>
    </lineage>
</organism>